<dbReference type="CDD" id="cd02440">
    <property type="entry name" value="AdoMet_MTases"/>
    <property type="match status" value="1"/>
</dbReference>
<dbReference type="AlphaFoldDB" id="A0A8T5GFH9"/>
<dbReference type="PANTHER" id="PTHR43861:SF6">
    <property type="entry name" value="METHYLTRANSFERASE TYPE 11"/>
    <property type="match status" value="1"/>
</dbReference>
<dbReference type="Proteomes" id="UP000722459">
    <property type="component" value="Unassembled WGS sequence"/>
</dbReference>
<evidence type="ECO:0000313" key="1">
    <source>
        <dbReference type="EMBL" id="MBT4870735.1"/>
    </source>
</evidence>
<dbReference type="InterPro" id="IPR029063">
    <property type="entry name" value="SAM-dependent_MTases_sf"/>
</dbReference>
<protein>
    <submittedName>
        <fullName evidence="1">Methyltransferase domain-containing protein</fullName>
    </submittedName>
</protein>
<keyword evidence="1" id="KW-0808">Transferase</keyword>
<reference evidence="1" key="1">
    <citation type="journal article" date="2021" name="ISME J.">
        <title>Mercury methylation by metabolically versatile and cosmopolitan marine bacteria.</title>
        <authorList>
            <person name="Lin H."/>
            <person name="Ascher D.B."/>
            <person name="Myung Y."/>
            <person name="Lamborg C.H."/>
            <person name="Hallam S.J."/>
            <person name="Gionfriddo C.M."/>
            <person name="Holt K.E."/>
            <person name="Moreau J.W."/>
        </authorList>
    </citation>
    <scope>NUCLEOTIDE SEQUENCE</scope>
    <source>
        <strain evidence="1">SI075_bin30</strain>
    </source>
</reference>
<comment type="caution">
    <text evidence="1">The sequence shown here is derived from an EMBL/GenBank/DDBJ whole genome shotgun (WGS) entry which is preliminary data.</text>
</comment>
<dbReference type="GO" id="GO:0008168">
    <property type="term" value="F:methyltransferase activity"/>
    <property type="evidence" value="ECO:0007669"/>
    <property type="project" value="UniProtKB-KW"/>
</dbReference>
<sequence length="335" mass="39018">MNKLNTINCNLCGSKKNKTVITTKDYLHKIPGKYSIVTCENCGFSFTNPRPFEKDLGKFYTNSPYFKPTIFKKSVDVNKGIKQFLRHTIFREYFNYYPTEKRNLLEKIIVLPFYLLTKNGLRAFGTPNFVKNGKLLDIGCAWGLYLNEMKQTGWNVQGNEIDKKCANWAKKNLGINVESSPIEKSKIKDKFDVVATRMTLEHVYYPKTVINSAKKLLKKNGELIITIPNFGSNEVKIFKEHAYTLQIPTHLNHFTPKKIRDLLKSEGFSKIKIIFWSNDHDILKPLNYIENERDLTTKEKILKSVFKQKILRRVYFLFDRASHGSSRMTIFAQKD</sequence>
<organism evidence="1 2">
    <name type="scientific">Candidatus Iainarchaeum sp</name>
    <dbReference type="NCBI Taxonomy" id="3101447"/>
    <lineage>
        <taxon>Archaea</taxon>
        <taxon>Candidatus Iainarchaeota</taxon>
        <taxon>Candidatus Iainarchaeia</taxon>
        <taxon>Candidatus Iainarchaeales</taxon>
        <taxon>Candidatus Iainarchaeaceae</taxon>
        <taxon>Candidatus Iainarchaeum</taxon>
    </lineage>
</organism>
<dbReference type="PANTHER" id="PTHR43861">
    <property type="entry name" value="TRANS-ACONITATE 2-METHYLTRANSFERASE-RELATED"/>
    <property type="match status" value="1"/>
</dbReference>
<name>A0A8T5GFH9_9ARCH</name>
<gene>
    <name evidence="1" type="ORF">HON47_04125</name>
</gene>
<dbReference type="Gene3D" id="3.40.50.150">
    <property type="entry name" value="Vaccinia Virus protein VP39"/>
    <property type="match status" value="1"/>
</dbReference>
<evidence type="ECO:0000313" key="2">
    <source>
        <dbReference type="Proteomes" id="UP000722459"/>
    </source>
</evidence>
<accession>A0A8T5GFH9</accession>
<dbReference type="Pfam" id="PF13489">
    <property type="entry name" value="Methyltransf_23"/>
    <property type="match status" value="1"/>
</dbReference>
<dbReference type="EMBL" id="JABJNZ010000056">
    <property type="protein sequence ID" value="MBT4870735.1"/>
    <property type="molecule type" value="Genomic_DNA"/>
</dbReference>
<dbReference type="SUPFAM" id="SSF53335">
    <property type="entry name" value="S-adenosyl-L-methionine-dependent methyltransferases"/>
    <property type="match status" value="2"/>
</dbReference>
<keyword evidence="1" id="KW-0489">Methyltransferase</keyword>
<dbReference type="GO" id="GO:0032259">
    <property type="term" value="P:methylation"/>
    <property type="evidence" value="ECO:0007669"/>
    <property type="project" value="UniProtKB-KW"/>
</dbReference>
<proteinExistence type="predicted"/>